<feature type="domain" description="Glutamate-ammonia ligase adenylyltransferase repeated" evidence="8">
    <location>
        <begin position="80"/>
        <end position="322"/>
    </location>
</feature>
<dbReference type="HAMAP" id="MF_00802">
    <property type="entry name" value="GlnE"/>
    <property type="match status" value="1"/>
</dbReference>
<reference evidence="10 11" key="1">
    <citation type="journal article" date="2019" name="Int. J. Syst. Evol. Microbiol.">
        <title>The Global Catalogue of Microorganisms (GCM) 10K type strain sequencing project: providing services to taxonomists for standard genome sequencing and annotation.</title>
        <authorList>
            <consortium name="The Broad Institute Genomics Platform"/>
            <consortium name="The Broad Institute Genome Sequencing Center for Infectious Disease"/>
            <person name="Wu L."/>
            <person name="Ma J."/>
        </authorList>
    </citation>
    <scope>NUCLEOTIDE SEQUENCE [LARGE SCALE GENOMIC DNA]</scope>
    <source>
        <strain evidence="10 11">JCM 15309</strain>
    </source>
</reference>
<feature type="domain" description="PII-uridylyltransferase/Glutamine-synthetase adenylyltransferase" evidence="9">
    <location>
        <begin position="864"/>
        <end position="977"/>
    </location>
</feature>
<organism evidence="10 11">
    <name type="scientific">Nocardioides panacihumi</name>
    <dbReference type="NCBI Taxonomy" id="400774"/>
    <lineage>
        <taxon>Bacteria</taxon>
        <taxon>Bacillati</taxon>
        <taxon>Actinomycetota</taxon>
        <taxon>Actinomycetes</taxon>
        <taxon>Propionibacteriales</taxon>
        <taxon>Nocardioidaceae</taxon>
        <taxon>Nocardioides</taxon>
    </lineage>
</organism>
<protein>
    <recommendedName>
        <fullName evidence="7">Bifunctional glutamine synthetase adenylyltransferase/adenylyl-removing enzyme</fullName>
    </recommendedName>
    <alternativeName>
        <fullName evidence="7">ATP:glutamine synthetase adenylyltransferase</fullName>
    </alternativeName>
    <alternativeName>
        <fullName evidence="7">ATase</fullName>
    </alternativeName>
    <domain>
        <recommendedName>
            <fullName evidence="7">Glutamine synthetase adenylyl-L-tyrosine phosphorylase</fullName>
            <ecNumber evidence="7">2.7.7.89</ecNumber>
        </recommendedName>
        <alternativeName>
            <fullName evidence="7">Adenylyl removase</fullName>
            <shortName evidence="7">AR</shortName>
            <shortName evidence="7">AT-N</shortName>
        </alternativeName>
    </domain>
    <domain>
        <recommendedName>
            <fullName evidence="7">Glutamine synthetase adenylyl transferase</fullName>
            <ecNumber evidence="7">2.7.7.42</ecNumber>
        </recommendedName>
        <alternativeName>
            <fullName evidence="7">Adenylyl transferase</fullName>
            <shortName evidence="7">AT</shortName>
            <shortName evidence="7">AT-C</shortName>
        </alternativeName>
    </domain>
</protein>
<comment type="catalytic activity">
    <reaction evidence="7">
        <text>[glutamine synthetase]-O(4)-(5'-adenylyl)-L-tyrosine + phosphate = [glutamine synthetase]-L-tyrosine + ADP</text>
        <dbReference type="Rhea" id="RHEA:43716"/>
        <dbReference type="Rhea" id="RHEA-COMP:10660"/>
        <dbReference type="Rhea" id="RHEA-COMP:10661"/>
        <dbReference type="ChEBI" id="CHEBI:43474"/>
        <dbReference type="ChEBI" id="CHEBI:46858"/>
        <dbReference type="ChEBI" id="CHEBI:83624"/>
        <dbReference type="ChEBI" id="CHEBI:456216"/>
        <dbReference type="EC" id="2.7.7.89"/>
    </reaction>
</comment>
<feature type="region of interest" description="Adenylyl transferase" evidence="7">
    <location>
        <begin position="496"/>
        <end position="991"/>
    </location>
</feature>
<dbReference type="EMBL" id="BAAAPB010000008">
    <property type="protein sequence ID" value="GAA1976948.1"/>
    <property type="molecule type" value="Genomic_DNA"/>
</dbReference>
<dbReference type="NCBIfam" id="NF010707">
    <property type="entry name" value="PRK14109.1"/>
    <property type="match status" value="1"/>
</dbReference>
<dbReference type="GO" id="GO:0016779">
    <property type="term" value="F:nucleotidyltransferase activity"/>
    <property type="evidence" value="ECO:0007669"/>
    <property type="project" value="UniProtKB-KW"/>
</dbReference>
<keyword evidence="3 7" id="KW-0547">Nucleotide-binding</keyword>
<comment type="similarity">
    <text evidence="7">Belongs to the GlnE family.</text>
</comment>
<dbReference type="RefSeq" id="WP_344048466.1">
    <property type="nucleotide sequence ID" value="NZ_BAAAPB010000008.1"/>
</dbReference>
<sequence>MTRRASGKTHLLRLGFTDPDTAEATLQALGPAAEPILAMLGLVADPDLAVAALARLVEAAGDDGAELLDTLADDEGSAMRLLRVLGASEALGHHLHRHPEHWRELTDPVLGSTRAPAYAMRADLLRAVGADPQHPAPAASLDRRAALDALRVEYRRILLRLAARDLAHDLPLEDTAAELSDLAVGTLDAALAVARSVVPNAGAARLAVLAMGKCGGHELNYVSDVDVVFVHEPAEDADEQTALRVATQLASQLIAVCGELTAEGRIWDVDAALRPEGKAGPLSRTLAAMGAYYERWASTWEFQALLKARPAAGDLELGQAFVERVQPLVWRAAERDGFVADTQAMRRRVVAHLPLKEADRELKLGEGGLRDVEFAVQLLQLVHGRADERLRSPSTLSALAALTDGGYVGREDGETLHTAYAFLRTLEHRIQLHRLRRTHVVPDDEPSLRRLGRGMGYLKEPIESLVAEWQRQRREVRRLHEKLFYRPLLSAVARIPGDVGRLSPESAARRLAALGYDDPAAALRNLEALTQGLRRASDIQRALLPVMLQWFAEGPDPDAGLFGFRRISEALGETHWYLRTLRDEGMVAERLARLLSTSRYATTLLEREPEGVRMLGESLEPRATEPVVDEMLAAGRRRDDAEQAVRAIRGVRRRELLRIAAGDVVGLSDVMAVSEGLTRLTDATLEATLHVVGEAVRAERGLAEAPTAIAIVAMGRYGGFELSYASDADVLFVHRPADGVDHQVASSYALAVATELRRLLALSGGDPALIVDADLRPEGRSGPLVRTLDAYAAYYEKWHSAWEKQALLRADAVVGDAELRTAFTALIDPVRYPAGGIGDDEIHEIRRIKGRVDAERLPRGADPATHLKLGRGGLADIEWTVQLLQLRHAHDVVGLRTSRTLDALAAARHAGLVADEDAVVLDEAWRMASRIRNAVTLVRGRPSDQLPHAARERRAVAAIMGYPAGSTDELVNDYLRLTRLARGVVDRVFWG</sequence>
<keyword evidence="4 7" id="KW-0067">ATP-binding</keyword>
<evidence type="ECO:0000256" key="3">
    <source>
        <dbReference type="ARBA" id="ARBA00022741"/>
    </source>
</evidence>
<dbReference type="PANTHER" id="PTHR30621:SF0">
    <property type="entry name" value="BIFUNCTIONAL GLUTAMINE SYNTHETASE ADENYLYLTRANSFERASE_ADENYLYL-REMOVING ENZYME"/>
    <property type="match status" value="1"/>
</dbReference>
<keyword evidence="11" id="KW-1185">Reference proteome</keyword>
<evidence type="ECO:0000256" key="2">
    <source>
        <dbReference type="ARBA" id="ARBA00022695"/>
    </source>
</evidence>
<name>A0ABN2RXW4_9ACTN</name>
<dbReference type="Gene3D" id="1.20.120.330">
    <property type="entry name" value="Nucleotidyltransferases domain 2"/>
    <property type="match status" value="2"/>
</dbReference>
<evidence type="ECO:0000256" key="7">
    <source>
        <dbReference type="HAMAP-Rule" id="MF_00802"/>
    </source>
</evidence>
<proteinExistence type="inferred from homology"/>
<keyword evidence="6 7" id="KW-0511">Multifunctional enzyme</keyword>
<evidence type="ECO:0000259" key="8">
    <source>
        <dbReference type="Pfam" id="PF03710"/>
    </source>
</evidence>
<evidence type="ECO:0000259" key="9">
    <source>
        <dbReference type="Pfam" id="PF08335"/>
    </source>
</evidence>
<comment type="cofactor">
    <cofactor evidence="7">
        <name>Mg(2+)</name>
        <dbReference type="ChEBI" id="CHEBI:18420"/>
    </cofactor>
</comment>
<keyword evidence="1 7" id="KW-0808">Transferase</keyword>
<accession>A0ABN2RXW4</accession>
<dbReference type="InterPro" id="IPR023057">
    <property type="entry name" value="GlnE"/>
</dbReference>
<comment type="function">
    <text evidence="7">Involved in the regulation of glutamine synthetase GlnA, a key enzyme in the process to assimilate ammonia. When cellular nitrogen levels are high, the C-terminal adenylyl transferase (AT) inactivates GlnA by covalent transfer of an adenylyl group from ATP to specific tyrosine residue of GlnA, thus reducing its activity. Conversely, when nitrogen levels are low, the N-terminal adenylyl removase (AR) activates GlnA by removing the adenylyl group by phosphorolysis, increasing its activity. The regulatory region of GlnE binds the signal transduction protein PII (GlnB) which indicates the nitrogen status of the cell.</text>
</comment>
<dbReference type="CDD" id="cd05401">
    <property type="entry name" value="NT_GlnE_GlnD_like"/>
    <property type="match status" value="2"/>
</dbReference>
<keyword evidence="2 7" id="KW-0548">Nucleotidyltransferase</keyword>
<dbReference type="InterPro" id="IPR005190">
    <property type="entry name" value="GlnE_rpt_dom"/>
</dbReference>
<dbReference type="Proteomes" id="UP001500571">
    <property type="component" value="Unassembled WGS sequence"/>
</dbReference>
<evidence type="ECO:0000256" key="1">
    <source>
        <dbReference type="ARBA" id="ARBA00022679"/>
    </source>
</evidence>
<dbReference type="InterPro" id="IPR013546">
    <property type="entry name" value="PII_UdlTrfase/GS_AdlTrfase"/>
</dbReference>
<evidence type="ECO:0000313" key="11">
    <source>
        <dbReference type="Proteomes" id="UP001500571"/>
    </source>
</evidence>
<dbReference type="Gene3D" id="3.30.460.10">
    <property type="entry name" value="Beta Polymerase, domain 2"/>
    <property type="match status" value="2"/>
</dbReference>
<dbReference type="SUPFAM" id="SSF81301">
    <property type="entry name" value="Nucleotidyltransferase"/>
    <property type="match status" value="2"/>
</dbReference>
<comment type="catalytic activity">
    <reaction evidence="7">
        <text>[glutamine synthetase]-L-tyrosine + ATP = [glutamine synthetase]-O(4)-(5'-adenylyl)-L-tyrosine + diphosphate</text>
        <dbReference type="Rhea" id="RHEA:18589"/>
        <dbReference type="Rhea" id="RHEA-COMP:10660"/>
        <dbReference type="Rhea" id="RHEA-COMP:10661"/>
        <dbReference type="ChEBI" id="CHEBI:30616"/>
        <dbReference type="ChEBI" id="CHEBI:33019"/>
        <dbReference type="ChEBI" id="CHEBI:46858"/>
        <dbReference type="ChEBI" id="CHEBI:83624"/>
        <dbReference type="EC" id="2.7.7.42"/>
    </reaction>
</comment>
<dbReference type="EC" id="2.7.7.89" evidence="7"/>
<comment type="caution">
    <text evidence="10">The sequence shown here is derived from an EMBL/GenBank/DDBJ whole genome shotgun (WGS) entry which is preliminary data.</text>
</comment>
<dbReference type="SUPFAM" id="SSF81593">
    <property type="entry name" value="Nucleotidyltransferase substrate binding subunit/domain"/>
    <property type="match status" value="2"/>
</dbReference>
<feature type="region of interest" description="Adenylyl removase" evidence="7">
    <location>
        <begin position="1"/>
        <end position="488"/>
    </location>
</feature>
<dbReference type="PANTHER" id="PTHR30621">
    <property type="entry name" value="GLUTAMINE SYNTHETASE ADENYLYLTRANSFERASE"/>
    <property type="match status" value="1"/>
</dbReference>
<evidence type="ECO:0000256" key="6">
    <source>
        <dbReference type="ARBA" id="ARBA00023268"/>
    </source>
</evidence>
<dbReference type="Pfam" id="PF03710">
    <property type="entry name" value="GlnE"/>
    <property type="match status" value="2"/>
</dbReference>
<gene>
    <name evidence="7" type="primary">glnE</name>
    <name evidence="10" type="ORF">GCM10009798_42700</name>
</gene>
<feature type="domain" description="Glutamate-ammonia ligase adenylyltransferase repeated" evidence="8">
    <location>
        <begin position="589"/>
        <end position="824"/>
    </location>
</feature>
<keyword evidence="5 7" id="KW-0460">Magnesium</keyword>
<dbReference type="Pfam" id="PF08335">
    <property type="entry name" value="GlnD_UR_UTase"/>
    <property type="match status" value="2"/>
</dbReference>
<dbReference type="EC" id="2.7.7.42" evidence="7"/>
<evidence type="ECO:0000313" key="10">
    <source>
        <dbReference type="EMBL" id="GAA1976948.1"/>
    </source>
</evidence>
<evidence type="ECO:0000256" key="5">
    <source>
        <dbReference type="ARBA" id="ARBA00022842"/>
    </source>
</evidence>
<feature type="domain" description="PII-uridylyltransferase/Glutamine-synthetase adenylyltransferase" evidence="9">
    <location>
        <begin position="344"/>
        <end position="484"/>
    </location>
</feature>
<dbReference type="InterPro" id="IPR043519">
    <property type="entry name" value="NT_sf"/>
</dbReference>
<evidence type="ECO:0000256" key="4">
    <source>
        <dbReference type="ARBA" id="ARBA00022840"/>
    </source>
</evidence>